<keyword evidence="2" id="KW-1133">Transmembrane helix</keyword>
<keyword evidence="2" id="KW-0812">Transmembrane</keyword>
<keyword evidence="2" id="KW-0472">Membrane</keyword>
<dbReference type="PANTHER" id="PTHR11161:SF72">
    <property type="entry name" value="FI21449P1"/>
    <property type="match status" value="1"/>
</dbReference>
<organism evidence="3">
    <name type="scientific">Strombidium inclinatum</name>
    <dbReference type="NCBI Taxonomy" id="197538"/>
    <lineage>
        <taxon>Eukaryota</taxon>
        <taxon>Sar</taxon>
        <taxon>Alveolata</taxon>
        <taxon>Ciliophora</taxon>
        <taxon>Intramacronucleata</taxon>
        <taxon>Spirotrichea</taxon>
        <taxon>Oligotrichia</taxon>
        <taxon>Strombidiidae</taxon>
        <taxon>Strombidium</taxon>
    </lineage>
</organism>
<feature type="transmembrane region" description="Helical" evidence="2">
    <location>
        <begin position="314"/>
        <end position="333"/>
    </location>
</feature>
<protein>
    <recommendedName>
        <fullName evidence="4">Acyltransferase 3 domain-containing protein</fullName>
    </recommendedName>
</protein>
<sequence>MVESLRKSSHHSFYEGGEHSHKESMVLHNPEASLKLIDETSKPSPDDQFTQVVHGFSLTHAYDYLAGSRCRPWDDRELDVLDGYKFFSFVLISIAQTSYMLAYTSVIDLLQLFALLRMVSVAQFLASNLGLETFVFVSVFYGAYKCRQIMEARSGLLRPLDFLKIYFRKFLRLAPAYYMMWIIMWAVIPRLASGPIWNFTDIDFETCKEQWLPTLFFMGNLIPKEMKPYEGCYQFAWPLQVDMQIALLVPFIALVYWKSRVAGNTLMVLFIFTNVAVNMYYSYTYDLKIGFLHTTNYFLLQAIISKPWTKTANIGFAFIMVDIYFQILAYRKVKASAEKSLKFPVLHKIHTKGWLGNLILLGGLALIFTNFFFCTHWNADPMDATKFGNAIYYGLSRPLWILGVAMVLFSIFTGHFGKAKAFLSTNNMRIIAKSVAIGTVLEMAVAQGLFNSYATPEGISLTFPTCLLFGLGFIMCTMVVAVILMILIEFPFTRLIQNFLTPYISHDPLLAKHYAKTQEPEKKPSLLEGSTLK</sequence>
<proteinExistence type="predicted"/>
<gene>
    <name evidence="3" type="ORF">SINC0208_LOCUS15443</name>
</gene>
<dbReference type="EMBL" id="HBIH01038207">
    <property type="protein sequence ID" value="CAE0334804.1"/>
    <property type="molecule type" value="Transcribed_RNA"/>
</dbReference>
<evidence type="ECO:0008006" key="4">
    <source>
        <dbReference type="Google" id="ProtNLM"/>
    </source>
</evidence>
<dbReference type="InterPro" id="IPR052728">
    <property type="entry name" value="O2_lipid_transport_reg"/>
</dbReference>
<feature type="transmembrane region" description="Helical" evidence="2">
    <location>
        <begin position="354"/>
        <end position="379"/>
    </location>
</feature>
<feature type="transmembrane region" description="Helical" evidence="2">
    <location>
        <begin position="399"/>
        <end position="418"/>
    </location>
</feature>
<reference evidence="3" key="1">
    <citation type="submission" date="2021-01" db="EMBL/GenBank/DDBJ databases">
        <authorList>
            <person name="Corre E."/>
            <person name="Pelletier E."/>
            <person name="Niang G."/>
            <person name="Scheremetjew M."/>
            <person name="Finn R."/>
            <person name="Kale V."/>
            <person name="Holt S."/>
            <person name="Cochrane G."/>
            <person name="Meng A."/>
            <person name="Brown T."/>
            <person name="Cohen L."/>
        </authorList>
    </citation>
    <scope>NUCLEOTIDE SEQUENCE</scope>
    <source>
        <strain evidence="3">S3</strain>
    </source>
</reference>
<feature type="transmembrane region" description="Helical" evidence="2">
    <location>
        <begin position="124"/>
        <end position="144"/>
    </location>
</feature>
<feature type="transmembrane region" description="Helical" evidence="2">
    <location>
        <begin position="170"/>
        <end position="188"/>
    </location>
</feature>
<feature type="transmembrane region" description="Helical" evidence="2">
    <location>
        <begin position="462"/>
        <end position="488"/>
    </location>
</feature>
<feature type="transmembrane region" description="Helical" evidence="2">
    <location>
        <begin position="430"/>
        <end position="450"/>
    </location>
</feature>
<feature type="transmembrane region" description="Helical" evidence="2">
    <location>
        <begin position="86"/>
        <end position="104"/>
    </location>
</feature>
<accession>A0A7S3IWR1</accession>
<evidence type="ECO:0000256" key="1">
    <source>
        <dbReference type="SAM" id="MobiDB-lite"/>
    </source>
</evidence>
<dbReference type="AlphaFoldDB" id="A0A7S3IWR1"/>
<feature type="transmembrane region" description="Helical" evidence="2">
    <location>
        <begin position="235"/>
        <end position="257"/>
    </location>
</feature>
<feature type="region of interest" description="Disordered" evidence="1">
    <location>
        <begin position="1"/>
        <end position="24"/>
    </location>
</feature>
<feature type="transmembrane region" description="Helical" evidence="2">
    <location>
        <begin position="264"/>
        <end position="283"/>
    </location>
</feature>
<name>A0A7S3IWR1_9SPIT</name>
<evidence type="ECO:0000256" key="2">
    <source>
        <dbReference type="SAM" id="Phobius"/>
    </source>
</evidence>
<dbReference type="PANTHER" id="PTHR11161">
    <property type="entry name" value="O-ACYLTRANSFERASE"/>
    <property type="match status" value="1"/>
</dbReference>
<evidence type="ECO:0000313" key="3">
    <source>
        <dbReference type="EMBL" id="CAE0334804.1"/>
    </source>
</evidence>